<evidence type="ECO:0000313" key="3">
    <source>
        <dbReference type="Proteomes" id="UP000281534"/>
    </source>
</evidence>
<gene>
    <name evidence="2" type="ORF">EII27_01680</name>
    <name evidence="1" type="ORF">I6I83_06390</name>
</gene>
<reference evidence="2 3" key="1">
    <citation type="submission" date="2018-11" db="EMBL/GenBank/DDBJ databases">
        <title>Genomes From Bacteria Associated with the Canine Oral Cavity: a Test Case for Automated Genome-Based Taxonomic Assignment.</title>
        <authorList>
            <person name="Coil D.A."/>
            <person name="Jospin G."/>
            <person name="Darling A.E."/>
            <person name="Wallis C."/>
            <person name="Davis I.J."/>
            <person name="Harris S."/>
            <person name="Eisen J.A."/>
            <person name="Holcombe L.J."/>
            <person name="O'Flynn C."/>
        </authorList>
    </citation>
    <scope>NUCLEOTIDE SEQUENCE [LARGE SCALE GENOMIC DNA]</scope>
    <source>
        <strain evidence="2 3">OH4460_COT-188</strain>
    </source>
</reference>
<dbReference type="EMBL" id="RQYY01000002">
    <property type="protein sequence ID" value="RRD28357.1"/>
    <property type="molecule type" value="Genomic_DNA"/>
</dbReference>
<dbReference type="Proteomes" id="UP000281534">
    <property type="component" value="Unassembled WGS sequence"/>
</dbReference>
<dbReference type="RefSeq" id="WP_124795195.1">
    <property type="nucleotide sequence ID" value="NZ_CP068114.1"/>
</dbReference>
<evidence type="ECO:0000313" key="1">
    <source>
        <dbReference type="EMBL" id="QQS86680.1"/>
    </source>
</evidence>
<dbReference type="OrthoDB" id="87643at2"/>
<evidence type="ECO:0000313" key="2">
    <source>
        <dbReference type="EMBL" id="RRD28357.1"/>
    </source>
</evidence>
<evidence type="ECO:0000313" key="4">
    <source>
        <dbReference type="Proteomes" id="UP000595375"/>
    </source>
</evidence>
<proteinExistence type="predicted"/>
<reference evidence="1 4" key="2">
    <citation type="submission" date="2021-01" db="EMBL/GenBank/DDBJ databases">
        <title>FDA dAtabase for Regulatory Grade micrObial Sequences (FDA-ARGOS): Supporting development and validation of Infectious Disease Dx tests.</title>
        <authorList>
            <person name="Sproer C."/>
            <person name="Gronow S."/>
            <person name="Severitt S."/>
            <person name="Schroder I."/>
            <person name="Tallon L."/>
            <person name="Sadzewicz L."/>
            <person name="Zhao X."/>
            <person name="Boylan J."/>
            <person name="Ott S."/>
            <person name="Bowen H."/>
            <person name="Vavikolanu K."/>
            <person name="Mehta A."/>
            <person name="Aluvathingal J."/>
            <person name="Nadendla S."/>
            <person name="Lowell S."/>
            <person name="Myers T."/>
            <person name="Yan Y."/>
            <person name="Sichtig H."/>
        </authorList>
    </citation>
    <scope>NUCLEOTIDE SEQUENCE [LARGE SCALE GENOMIC DNA]</scope>
    <source>
        <strain evidence="1 4">FDAARGOS_1126</strain>
    </source>
</reference>
<dbReference type="AlphaFoldDB" id="A0A3P1V3T9"/>
<dbReference type="Proteomes" id="UP000595375">
    <property type="component" value="Chromosome"/>
</dbReference>
<name>A0A3P1V3T9_9FUSO</name>
<organism evidence="2 3">
    <name type="scientific">Fusobacterium canifelinum</name>
    <dbReference type="NCBI Taxonomy" id="285729"/>
    <lineage>
        <taxon>Bacteria</taxon>
        <taxon>Fusobacteriati</taxon>
        <taxon>Fusobacteriota</taxon>
        <taxon>Fusobacteriia</taxon>
        <taxon>Fusobacteriales</taxon>
        <taxon>Fusobacteriaceae</taxon>
        <taxon>Fusobacterium</taxon>
    </lineage>
</organism>
<keyword evidence="4" id="KW-1185">Reference proteome</keyword>
<accession>A0A3P1V3T9</accession>
<sequence length="179" mass="21325">MNIQDIIKNQDILECWKEIQKSNVAKNISKELFEYDIEEYHTFLYDEIIEASKYINMSVEALINEILLFTKNNKQLLINFSNQRLNEKITFSSLLSYEEISGGYTEEELGVPYQELENETNAIIDIGTLFSYLIDLIFLFKYPKCYMKYLIEKSFMSETYAKEFIDYENNIIKKFIKNN</sequence>
<dbReference type="EMBL" id="CP068114">
    <property type="protein sequence ID" value="QQS86680.1"/>
    <property type="molecule type" value="Genomic_DNA"/>
</dbReference>
<protein>
    <submittedName>
        <fullName evidence="2">Uncharacterized protein</fullName>
    </submittedName>
</protein>